<dbReference type="AlphaFoldDB" id="A0A1V0RN74"/>
<protein>
    <recommendedName>
        <fullName evidence="1">DUF4145 domain-containing protein</fullName>
    </recommendedName>
</protein>
<reference evidence="2 3" key="1">
    <citation type="submission" date="2017-03" db="EMBL/GenBank/DDBJ databases">
        <title>Genome Sequence of Roseovarius mucosus strain SMR3 Isolated from a culture of the Diatom Skeletonema marinoi.</title>
        <authorList>
            <person name="Topel M."/>
            <person name="Pinder M."/>
            <person name="Johansson O.N."/>
            <person name="Kourtchenko O."/>
            <person name="Godhe A."/>
            <person name="Clarke A.K."/>
        </authorList>
    </citation>
    <scope>NUCLEOTIDE SEQUENCE [LARGE SCALE GENOMIC DNA]</scope>
    <source>
        <strain evidence="2 3">SMR3</strain>
    </source>
</reference>
<evidence type="ECO:0000259" key="1">
    <source>
        <dbReference type="Pfam" id="PF13643"/>
    </source>
</evidence>
<sequence length="175" mass="19745">MGICGVCNEVVMFIFETSNKASGPSQDNHFSWNFSQQDIVETFPKKTGPRLTEATPENVLKPYIEAEKSFESGLFSAAASCYRKAMERAVRHVNPDATGMLNARIRGLEKLQILPHHMIELLDQVRLFGNSSMHEDDEDPTYEDCEAAREFAYLFLRYAFTLPAMVADAKAKQSK</sequence>
<accession>A0A1V0RN74</accession>
<dbReference type="Proteomes" id="UP000192273">
    <property type="component" value="Chromosome"/>
</dbReference>
<dbReference type="KEGG" id="rmm:ROSMUCSMR3_01751"/>
<evidence type="ECO:0000313" key="2">
    <source>
        <dbReference type="EMBL" id="ARE83228.1"/>
    </source>
</evidence>
<dbReference type="Pfam" id="PF13643">
    <property type="entry name" value="DUF4145"/>
    <property type="match status" value="1"/>
</dbReference>
<organism evidence="2 3">
    <name type="scientific">Roseovarius mucosus</name>
    <dbReference type="NCBI Taxonomy" id="215743"/>
    <lineage>
        <taxon>Bacteria</taxon>
        <taxon>Pseudomonadati</taxon>
        <taxon>Pseudomonadota</taxon>
        <taxon>Alphaproteobacteria</taxon>
        <taxon>Rhodobacterales</taxon>
        <taxon>Roseobacteraceae</taxon>
        <taxon>Roseovarius</taxon>
    </lineage>
</organism>
<keyword evidence="3" id="KW-1185">Reference proteome</keyword>
<dbReference type="EMBL" id="CP020474">
    <property type="protein sequence ID" value="ARE83228.1"/>
    <property type="molecule type" value="Genomic_DNA"/>
</dbReference>
<evidence type="ECO:0000313" key="3">
    <source>
        <dbReference type="Proteomes" id="UP000192273"/>
    </source>
</evidence>
<feature type="domain" description="DUF4145" evidence="1">
    <location>
        <begin position="65"/>
        <end position="150"/>
    </location>
</feature>
<gene>
    <name evidence="2" type="ORF">ROSMUCSMR3_01751</name>
</gene>
<dbReference type="InterPro" id="IPR025285">
    <property type="entry name" value="DUF4145"/>
</dbReference>
<proteinExistence type="predicted"/>
<name>A0A1V0RN74_9RHOB</name>